<evidence type="ECO:0000313" key="11">
    <source>
        <dbReference type="Proteomes" id="UP000316798"/>
    </source>
</evidence>
<dbReference type="Pfam" id="PF13231">
    <property type="entry name" value="PMT_2"/>
    <property type="match status" value="1"/>
</dbReference>
<evidence type="ECO:0000256" key="4">
    <source>
        <dbReference type="ARBA" id="ARBA00022679"/>
    </source>
</evidence>
<feature type="transmembrane region" description="Helical" evidence="8">
    <location>
        <begin position="357"/>
        <end position="379"/>
    </location>
</feature>
<keyword evidence="3" id="KW-0328">Glycosyltransferase</keyword>
<keyword evidence="4 10" id="KW-0808">Transferase</keyword>
<feature type="transmembrane region" description="Helical" evidence="8">
    <location>
        <begin position="209"/>
        <end position="230"/>
    </location>
</feature>
<keyword evidence="5 8" id="KW-0812">Transmembrane</keyword>
<keyword evidence="2" id="KW-1003">Cell membrane</keyword>
<organism evidence="10 11">
    <name type="scientific">Rhodoferax sediminis</name>
    <dbReference type="NCBI Taxonomy" id="2509614"/>
    <lineage>
        <taxon>Bacteria</taxon>
        <taxon>Pseudomonadati</taxon>
        <taxon>Pseudomonadota</taxon>
        <taxon>Betaproteobacteria</taxon>
        <taxon>Burkholderiales</taxon>
        <taxon>Comamonadaceae</taxon>
        <taxon>Rhodoferax</taxon>
    </lineage>
</organism>
<dbReference type="InterPro" id="IPR038731">
    <property type="entry name" value="RgtA/B/C-like"/>
</dbReference>
<evidence type="ECO:0000256" key="6">
    <source>
        <dbReference type="ARBA" id="ARBA00022989"/>
    </source>
</evidence>
<evidence type="ECO:0000256" key="8">
    <source>
        <dbReference type="SAM" id="Phobius"/>
    </source>
</evidence>
<dbReference type="Proteomes" id="UP000316798">
    <property type="component" value="Chromosome"/>
</dbReference>
<dbReference type="RefSeq" id="WP_142818595.1">
    <property type="nucleotide sequence ID" value="NZ_CP035503.1"/>
</dbReference>
<dbReference type="KEGG" id="rhf:EUB48_09175"/>
<sequence>MSTVEALVPTHSMPLSASRAGRQLFLFGLAYLVLWTLCAALIPRAMHIDSIEQVVWSQSWQWGYYKHPPLPSALMRGVNLVFGGPSQALTAFAAQGCSVAAMVYVWLLARQMVQPRVAIVAVVLTSLLSYHTINALTLNHNTVSLPFTAAALYHFYRGVVSGKRTHWLALGLAAGLAMLTKYSAALALSALFVFVITQRLWADARVLRGIALSLAVFAVVLSPHVHWLVVNNFPPIHYAEHQLESSTNRFVVLLGFLINQASRVSVMALVAWLLLRLGPAHNASGGSKGMATDRERFDRHYLLVTLCTPLALAIAPALLRGDALDSNWVSAYFLPAGILLAHRFFRGNRDPLLLNRTWKLAALAHIGILMVFFAGAAVVPEIVGRNARFNFPSQLLADQAAAVWRVHESAPMRLVVSDTWTGGNLALHLRPEPLVFMDHDTGKSRWLDESDLSQCGALVITAVANRAAPAYAPLFSQASASGEFSLDWGFGKRGVVMHYAWATLSPVQDGQLCRFKPG</sequence>
<keyword evidence="11" id="KW-1185">Reference proteome</keyword>
<gene>
    <name evidence="10" type="ORF">EUB48_09175</name>
</gene>
<feature type="transmembrane region" description="Helical" evidence="8">
    <location>
        <begin position="300"/>
        <end position="321"/>
    </location>
</feature>
<feature type="transmembrane region" description="Helical" evidence="8">
    <location>
        <begin position="250"/>
        <end position="275"/>
    </location>
</feature>
<feature type="domain" description="Glycosyltransferase RgtA/B/C/D-like" evidence="9">
    <location>
        <begin position="66"/>
        <end position="227"/>
    </location>
</feature>
<feature type="transmembrane region" description="Helical" evidence="8">
    <location>
        <begin position="24"/>
        <end position="42"/>
    </location>
</feature>
<evidence type="ECO:0000256" key="3">
    <source>
        <dbReference type="ARBA" id="ARBA00022676"/>
    </source>
</evidence>
<evidence type="ECO:0000256" key="1">
    <source>
        <dbReference type="ARBA" id="ARBA00004651"/>
    </source>
</evidence>
<feature type="transmembrane region" description="Helical" evidence="8">
    <location>
        <begin position="167"/>
        <end position="197"/>
    </location>
</feature>
<dbReference type="OrthoDB" id="8933800at2"/>
<reference evidence="10 11" key="1">
    <citation type="submission" date="2019-01" db="EMBL/GenBank/DDBJ databases">
        <title>Genomic insights into a novel species Rhodoferax sp.</title>
        <authorList>
            <person name="Jin L."/>
        </authorList>
    </citation>
    <scope>NUCLEOTIDE SEQUENCE [LARGE SCALE GENOMIC DNA]</scope>
    <source>
        <strain evidence="10 11">CHu59-6-5</strain>
    </source>
</reference>
<name>A0A515DAJ3_9BURK</name>
<evidence type="ECO:0000256" key="7">
    <source>
        <dbReference type="ARBA" id="ARBA00023136"/>
    </source>
</evidence>
<dbReference type="EMBL" id="CP035503">
    <property type="protein sequence ID" value="QDL37424.1"/>
    <property type="molecule type" value="Genomic_DNA"/>
</dbReference>
<keyword evidence="7 8" id="KW-0472">Membrane</keyword>
<evidence type="ECO:0000313" key="10">
    <source>
        <dbReference type="EMBL" id="QDL37424.1"/>
    </source>
</evidence>
<keyword evidence="6 8" id="KW-1133">Transmembrane helix</keyword>
<feature type="transmembrane region" description="Helical" evidence="8">
    <location>
        <begin position="327"/>
        <end position="345"/>
    </location>
</feature>
<dbReference type="GO" id="GO:0009103">
    <property type="term" value="P:lipopolysaccharide biosynthetic process"/>
    <property type="evidence" value="ECO:0007669"/>
    <property type="project" value="UniProtKB-ARBA"/>
</dbReference>
<comment type="subcellular location">
    <subcellularLocation>
        <location evidence="1">Cell membrane</location>
        <topology evidence="1">Multi-pass membrane protein</topology>
    </subcellularLocation>
</comment>
<evidence type="ECO:0000256" key="2">
    <source>
        <dbReference type="ARBA" id="ARBA00022475"/>
    </source>
</evidence>
<evidence type="ECO:0000256" key="5">
    <source>
        <dbReference type="ARBA" id="ARBA00022692"/>
    </source>
</evidence>
<dbReference type="PANTHER" id="PTHR33908">
    <property type="entry name" value="MANNOSYLTRANSFERASE YKCB-RELATED"/>
    <property type="match status" value="1"/>
</dbReference>
<dbReference type="AlphaFoldDB" id="A0A515DAJ3"/>
<accession>A0A515DAJ3</accession>
<proteinExistence type="predicted"/>
<dbReference type="GO" id="GO:0005886">
    <property type="term" value="C:plasma membrane"/>
    <property type="evidence" value="ECO:0007669"/>
    <property type="project" value="UniProtKB-SubCell"/>
</dbReference>
<feature type="transmembrane region" description="Helical" evidence="8">
    <location>
        <begin position="88"/>
        <end position="109"/>
    </location>
</feature>
<dbReference type="GO" id="GO:0016763">
    <property type="term" value="F:pentosyltransferase activity"/>
    <property type="evidence" value="ECO:0007669"/>
    <property type="project" value="TreeGrafter"/>
</dbReference>
<dbReference type="InterPro" id="IPR050297">
    <property type="entry name" value="LipidA_mod_glycosyltrf_83"/>
</dbReference>
<dbReference type="PANTHER" id="PTHR33908:SF11">
    <property type="entry name" value="MEMBRANE PROTEIN"/>
    <property type="match status" value="1"/>
</dbReference>
<feature type="transmembrane region" description="Helical" evidence="8">
    <location>
        <begin position="116"/>
        <end position="133"/>
    </location>
</feature>
<protein>
    <submittedName>
        <fullName evidence="10">Glycosyltransferase family 39 protein</fullName>
    </submittedName>
</protein>
<evidence type="ECO:0000259" key="9">
    <source>
        <dbReference type="Pfam" id="PF13231"/>
    </source>
</evidence>